<sequence length="164" mass="18346">MATYIDHAEIKMGQILTIGILSIALVLQDSRLLIVLSILFLLSGTVRSLSPFSLLYRWVVQPLGIMKSDYRLDNIQPHKFGQLIGALSLASVLAMLHFDYRLTAWGVVVVLITLTAVSYAGWCIGCFLYFQLNRLGFGGFFRHSPTDKKKFMGMRSGITKDEIA</sequence>
<dbReference type="Pfam" id="PF14340">
    <property type="entry name" value="DUF4395"/>
    <property type="match status" value="1"/>
</dbReference>
<dbReference type="EMBL" id="CP147920">
    <property type="protein sequence ID" value="XAU16062.1"/>
    <property type="molecule type" value="Genomic_DNA"/>
</dbReference>
<dbReference type="RefSeq" id="WP_345971192.1">
    <property type="nucleotide sequence ID" value="NZ_CP147920.1"/>
</dbReference>
<dbReference type="Proteomes" id="UP001447842">
    <property type="component" value="Chromosome"/>
</dbReference>
<keyword evidence="1" id="KW-1133">Transmembrane helix</keyword>
<feature type="domain" description="DUF4395" evidence="2">
    <location>
        <begin position="5"/>
        <end position="134"/>
    </location>
</feature>
<gene>
    <name evidence="3" type="ORF">WCY31_04985</name>
</gene>
<evidence type="ECO:0000256" key="1">
    <source>
        <dbReference type="SAM" id="Phobius"/>
    </source>
</evidence>
<keyword evidence="1" id="KW-0472">Membrane</keyword>
<feature type="transmembrane region" description="Helical" evidence="1">
    <location>
        <begin position="104"/>
        <end position="130"/>
    </location>
</feature>
<feature type="transmembrane region" description="Helical" evidence="1">
    <location>
        <begin position="34"/>
        <end position="59"/>
    </location>
</feature>
<keyword evidence="4" id="KW-1185">Reference proteome</keyword>
<evidence type="ECO:0000313" key="4">
    <source>
        <dbReference type="Proteomes" id="UP001447842"/>
    </source>
</evidence>
<accession>A0ABZ3HCI5</accession>
<keyword evidence="1" id="KW-0812">Transmembrane</keyword>
<feature type="transmembrane region" description="Helical" evidence="1">
    <location>
        <begin position="12"/>
        <end position="28"/>
    </location>
</feature>
<evidence type="ECO:0000259" key="2">
    <source>
        <dbReference type="Pfam" id="PF14340"/>
    </source>
</evidence>
<proteinExistence type="predicted"/>
<reference evidence="3 4" key="1">
    <citation type="submission" date="2024-03" db="EMBL/GenBank/DDBJ databases">
        <title>Sulfurimonas sp. HSL3-1.</title>
        <authorList>
            <person name="Wang S."/>
        </authorList>
    </citation>
    <scope>NUCLEOTIDE SEQUENCE [LARGE SCALE GENOMIC DNA]</scope>
    <source>
        <strain evidence="3 4">HSL3-1</strain>
    </source>
</reference>
<evidence type="ECO:0000313" key="3">
    <source>
        <dbReference type="EMBL" id="XAU16062.1"/>
    </source>
</evidence>
<protein>
    <submittedName>
        <fullName evidence="3">DUF4395 domain-containing protein</fullName>
    </submittedName>
</protein>
<organism evidence="3 4">
    <name type="scientific">Sulfurimonas diazotrophicus</name>
    <dbReference type="NCBI Taxonomy" id="3131939"/>
    <lineage>
        <taxon>Bacteria</taxon>
        <taxon>Pseudomonadati</taxon>
        <taxon>Campylobacterota</taxon>
        <taxon>Epsilonproteobacteria</taxon>
        <taxon>Campylobacterales</taxon>
        <taxon>Sulfurimonadaceae</taxon>
        <taxon>Sulfurimonas</taxon>
    </lineage>
</organism>
<name>A0ABZ3HCI5_9BACT</name>
<dbReference type="InterPro" id="IPR025508">
    <property type="entry name" value="DUF4395"/>
</dbReference>